<gene>
    <name evidence="1" type="primary">ZBED9</name>
    <name evidence="1" type="ORF">EVAR_53383_1</name>
</gene>
<dbReference type="Proteomes" id="UP000299102">
    <property type="component" value="Unassembled WGS sequence"/>
</dbReference>
<dbReference type="PANTHER" id="PTHR45913">
    <property type="entry name" value="EPM2A-INTERACTING PROTEIN 1"/>
    <property type="match status" value="1"/>
</dbReference>
<evidence type="ECO:0000313" key="2">
    <source>
        <dbReference type="Proteomes" id="UP000299102"/>
    </source>
</evidence>
<name>A0A4C1Y6W1_EUMVA</name>
<dbReference type="PANTHER" id="PTHR45913:SF19">
    <property type="entry name" value="LOW QUALITY PROTEIN: ZINC FINGER BED DOMAIN-CONTAINING PROTEIN 5-LIKE"/>
    <property type="match status" value="1"/>
</dbReference>
<comment type="caution">
    <text evidence="1">The sequence shown here is derived from an EMBL/GenBank/DDBJ whole genome shotgun (WGS) entry which is preliminary data.</text>
</comment>
<dbReference type="STRING" id="151549.A0A4C1Y6W1"/>
<accession>A0A4C1Y6W1</accession>
<evidence type="ECO:0000313" key="1">
    <source>
        <dbReference type="EMBL" id="GBP71103.1"/>
    </source>
</evidence>
<organism evidence="1 2">
    <name type="scientific">Eumeta variegata</name>
    <name type="common">Bagworm moth</name>
    <name type="synonym">Eumeta japonica</name>
    <dbReference type="NCBI Taxonomy" id="151549"/>
    <lineage>
        <taxon>Eukaryota</taxon>
        <taxon>Metazoa</taxon>
        <taxon>Ecdysozoa</taxon>
        <taxon>Arthropoda</taxon>
        <taxon>Hexapoda</taxon>
        <taxon>Insecta</taxon>
        <taxon>Pterygota</taxon>
        <taxon>Neoptera</taxon>
        <taxon>Endopterygota</taxon>
        <taxon>Lepidoptera</taxon>
        <taxon>Glossata</taxon>
        <taxon>Ditrysia</taxon>
        <taxon>Tineoidea</taxon>
        <taxon>Psychidae</taxon>
        <taxon>Oiketicinae</taxon>
        <taxon>Eumeta</taxon>
    </lineage>
</organism>
<keyword evidence="2" id="KW-1185">Reference proteome</keyword>
<reference evidence="1 2" key="1">
    <citation type="journal article" date="2019" name="Commun. Biol.">
        <title>The bagworm genome reveals a unique fibroin gene that provides high tensile strength.</title>
        <authorList>
            <person name="Kono N."/>
            <person name="Nakamura H."/>
            <person name="Ohtoshi R."/>
            <person name="Tomita M."/>
            <person name="Numata K."/>
            <person name="Arakawa K."/>
        </authorList>
    </citation>
    <scope>NUCLEOTIDE SEQUENCE [LARGE SCALE GENOMIC DNA]</scope>
</reference>
<sequence length="174" mass="19841">MPEWKGRVPLTRSHCERITIKKTDGRKRPTQLQITRARRFVSFGASGGRLIRGRRHPAPAARTGSLVITDGAAAMTGKAKDFITKIAEKNPNIQKQHCFFQREALMTKTLPDELLCVLQETIKVVNYINSRLLNSRLFNAVGQEMGQIISHSCFLQKYDGFLAEKYFHELRVKK</sequence>
<proteinExistence type="predicted"/>
<dbReference type="OrthoDB" id="6627600at2759"/>
<protein>
    <submittedName>
        <fullName evidence="1">SCAN domain-containing protein 3</fullName>
    </submittedName>
</protein>
<dbReference type="EMBL" id="BGZK01001097">
    <property type="protein sequence ID" value="GBP71103.1"/>
    <property type="molecule type" value="Genomic_DNA"/>
</dbReference>
<dbReference type="AlphaFoldDB" id="A0A4C1Y6W1"/>